<feature type="chain" id="PRO_5047403665" description="Cytochrome P450 monooxygenase" evidence="9">
    <location>
        <begin position="24"/>
        <end position="502"/>
    </location>
</feature>
<keyword evidence="5 8" id="KW-0560">Oxidoreductase</keyword>
<keyword evidence="3 8" id="KW-0349">Heme</keyword>
<dbReference type="PANTHER" id="PTHR24305:SF29">
    <property type="entry name" value="BENZOATE-PARA-HYDROXYLASE"/>
    <property type="match status" value="1"/>
</dbReference>
<evidence type="ECO:0000256" key="4">
    <source>
        <dbReference type="ARBA" id="ARBA00022723"/>
    </source>
</evidence>
<keyword evidence="7 8" id="KW-0503">Monooxygenase</keyword>
<dbReference type="InterPro" id="IPR002401">
    <property type="entry name" value="Cyt_P450_E_grp-I"/>
</dbReference>
<name>A0ABR1U8K7_9PEZI</name>
<dbReference type="EMBL" id="JAQQWK010000001">
    <property type="protein sequence ID" value="KAK8055217.1"/>
    <property type="molecule type" value="Genomic_DNA"/>
</dbReference>
<dbReference type="PANTHER" id="PTHR24305">
    <property type="entry name" value="CYTOCHROME P450"/>
    <property type="match status" value="1"/>
</dbReference>
<comment type="similarity">
    <text evidence="2 8">Belongs to the cytochrome P450 family.</text>
</comment>
<dbReference type="InterPro" id="IPR017972">
    <property type="entry name" value="Cyt_P450_CS"/>
</dbReference>
<proteinExistence type="inferred from homology"/>
<evidence type="ECO:0000256" key="3">
    <source>
        <dbReference type="ARBA" id="ARBA00022617"/>
    </source>
</evidence>
<comment type="caution">
    <text evidence="10">The sequence shown here is derived from an EMBL/GenBank/DDBJ whole genome shotgun (WGS) entry which is preliminary data.</text>
</comment>
<evidence type="ECO:0000256" key="2">
    <source>
        <dbReference type="ARBA" id="ARBA00010617"/>
    </source>
</evidence>
<protein>
    <recommendedName>
        <fullName evidence="12">Cytochrome P450 monooxygenase</fullName>
    </recommendedName>
</protein>
<dbReference type="InterPro" id="IPR036396">
    <property type="entry name" value="Cyt_P450_sf"/>
</dbReference>
<keyword evidence="9" id="KW-0732">Signal</keyword>
<evidence type="ECO:0000256" key="1">
    <source>
        <dbReference type="ARBA" id="ARBA00001971"/>
    </source>
</evidence>
<dbReference type="Pfam" id="PF00067">
    <property type="entry name" value="p450"/>
    <property type="match status" value="1"/>
</dbReference>
<dbReference type="Proteomes" id="UP001444661">
    <property type="component" value="Unassembled WGS sequence"/>
</dbReference>
<evidence type="ECO:0000256" key="8">
    <source>
        <dbReference type="RuleBase" id="RU000461"/>
    </source>
</evidence>
<dbReference type="InterPro" id="IPR001128">
    <property type="entry name" value="Cyt_P450"/>
</dbReference>
<evidence type="ECO:0000256" key="9">
    <source>
        <dbReference type="SAM" id="SignalP"/>
    </source>
</evidence>
<dbReference type="Gene3D" id="1.10.630.10">
    <property type="entry name" value="Cytochrome P450"/>
    <property type="match status" value="1"/>
</dbReference>
<accession>A0ABR1U8K7</accession>
<comment type="cofactor">
    <cofactor evidence="1">
        <name>heme</name>
        <dbReference type="ChEBI" id="CHEBI:30413"/>
    </cofactor>
</comment>
<dbReference type="InterPro" id="IPR050121">
    <property type="entry name" value="Cytochrome_P450_monoxygenase"/>
</dbReference>
<evidence type="ECO:0008006" key="12">
    <source>
        <dbReference type="Google" id="ProtNLM"/>
    </source>
</evidence>
<sequence>MSDLFPLVSLFDLALALISAVLAYQFASSVHAITFHPLASVPGPKLCAISRLPYWVAYFRGVDVYWLNRLHQRYGPVVRFGPTDLSYTAAEAWQDIHGYAKGQLENPKAPEFSVQPVNGVPSMLTATFEDHARVRKAFSPAFSERALKAQEPLFRKYLDILIRKIGELGKGQQPVEMTRILNFTTFDIMAELCFGYPLGLLEKNKFSPWVASVFKGVKMLPIVSMICYYPLLNALFTRFEPKSVTEQRVTHCKHSADRVDQRLREGSNQPDVWTLVSEDTEKSDAKLSLKEMHSNAELFMLAGSETTATLLSGVMYLLLKDAAAMLRLSQEVRESFRNEEEITFAGVSTLPYLNACLKEALRVYPPVPIGSPRVVPEGGKSILGRWVPPETRVAVHHYSTYHSEANFKDAESFVPDRWLGDPRYADDDQIAHAPFGWGHRNCLGQNVFSMAMHEMRLILARLIFAYDWQLCEESRNWLEQKAYALWQKERFTLHVRTSSHLH</sequence>
<organism evidence="10 11">
    <name type="scientific">Apiospora rasikravindrae</name>
    <dbReference type="NCBI Taxonomy" id="990691"/>
    <lineage>
        <taxon>Eukaryota</taxon>
        <taxon>Fungi</taxon>
        <taxon>Dikarya</taxon>
        <taxon>Ascomycota</taxon>
        <taxon>Pezizomycotina</taxon>
        <taxon>Sordariomycetes</taxon>
        <taxon>Xylariomycetidae</taxon>
        <taxon>Amphisphaeriales</taxon>
        <taxon>Apiosporaceae</taxon>
        <taxon>Apiospora</taxon>
    </lineage>
</organism>
<reference evidence="10 11" key="1">
    <citation type="submission" date="2023-01" db="EMBL/GenBank/DDBJ databases">
        <title>Analysis of 21 Apiospora genomes using comparative genomics revels a genus with tremendous synthesis potential of carbohydrate active enzymes and secondary metabolites.</title>
        <authorList>
            <person name="Sorensen T."/>
        </authorList>
    </citation>
    <scope>NUCLEOTIDE SEQUENCE [LARGE SCALE GENOMIC DNA]</scope>
    <source>
        <strain evidence="10 11">CBS 33761</strain>
    </source>
</reference>
<evidence type="ECO:0000256" key="6">
    <source>
        <dbReference type="ARBA" id="ARBA00023004"/>
    </source>
</evidence>
<evidence type="ECO:0000256" key="7">
    <source>
        <dbReference type="ARBA" id="ARBA00023033"/>
    </source>
</evidence>
<dbReference type="PROSITE" id="PS00086">
    <property type="entry name" value="CYTOCHROME_P450"/>
    <property type="match status" value="1"/>
</dbReference>
<evidence type="ECO:0000313" key="10">
    <source>
        <dbReference type="EMBL" id="KAK8055217.1"/>
    </source>
</evidence>
<dbReference type="PRINTS" id="PR00385">
    <property type="entry name" value="P450"/>
</dbReference>
<keyword evidence="4 8" id="KW-0479">Metal-binding</keyword>
<dbReference type="SUPFAM" id="SSF48264">
    <property type="entry name" value="Cytochrome P450"/>
    <property type="match status" value="1"/>
</dbReference>
<gene>
    <name evidence="10" type="ORF">PG993_000444</name>
</gene>
<keyword evidence="6 8" id="KW-0408">Iron</keyword>
<dbReference type="CDD" id="cd11058">
    <property type="entry name" value="CYP60B-like"/>
    <property type="match status" value="1"/>
</dbReference>
<evidence type="ECO:0000256" key="5">
    <source>
        <dbReference type="ARBA" id="ARBA00023002"/>
    </source>
</evidence>
<feature type="signal peptide" evidence="9">
    <location>
        <begin position="1"/>
        <end position="23"/>
    </location>
</feature>
<keyword evidence="11" id="KW-1185">Reference proteome</keyword>
<dbReference type="PRINTS" id="PR00463">
    <property type="entry name" value="EP450I"/>
</dbReference>
<evidence type="ECO:0000313" key="11">
    <source>
        <dbReference type="Proteomes" id="UP001444661"/>
    </source>
</evidence>